<evidence type="ECO:0000313" key="2">
    <source>
        <dbReference type="EMBL" id="MBA0844800.1"/>
    </source>
</evidence>
<dbReference type="PANTHER" id="PTHR47074">
    <property type="entry name" value="BNAC02G40300D PROTEIN"/>
    <property type="match status" value="1"/>
</dbReference>
<keyword evidence="3" id="KW-1185">Reference proteome</keyword>
<dbReference type="AlphaFoldDB" id="A0A7J9KEF1"/>
<evidence type="ECO:0000313" key="3">
    <source>
        <dbReference type="Proteomes" id="UP000593575"/>
    </source>
</evidence>
<dbReference type="EMBL" id="JABFAE010398744">
    <property type="protein sequence ID" value="MBA0844800.1"/>
    <property type="molecule type" value="Genomic_DNA"/>
</dbReference>
<organism evidence="2 3">
    <name type="scientific">Gossypium armourianum</name>
    <dbReference type="NCBI Taxonomy" id="34283"/>
    <lineage>
        <taxon>Eukaryota</taxon>
        <taxon>Viridiplantae</taxon>
        <taxon>Streptophyta</taxon>
        <taxon>Embryophyta</taxon>
        <taxon>Tracheophyta</taxon>
        <taxon>Spermatophyta</taxon>
        <taxon>Magnoliopsida</taxon>
        <taxon>eudicotyledons</taxon>
        <taxon>Gunneridae</taxon>
        <taxon>Pentapetalae</taxon>
        <taxon>rosids</taxon>
        <taxon>malvids</taxon>
        <taxon>Malvales</taxon>
        <taxon>Malvaceae</taxon>
        <taxon>Malvoideae</taxon>
        <taxon>Gossypium</taxon>
    </lineage>
</organism>
<feature type="domain" description="RNase H type-1" evidence="1">
    <location>
        <begin position="125"/>
        <end position="160"/>
    </location>
</feature>
<feature type="domain" description="RNase H type-1" evidence="1">
    <location>
        <begin position="74"/>
        <end position="124"/>
    </location>
</feature>
<evidence type="ECO:0000259" key="1">
    <source>
        <dbReference type="Pfam" id="PF13456"/>
    </source>
</evidence>
<feature type="non-terminal residue" evidence="2">
    <location>
        <position position="195"/>
    </location>
</feature>
<dbReference type="Pfam" id="PF13456">
    <property type="entry name" value="RVT_3"/>
    <property type="match status" value="2"/>
</dbReference>
<dbReference type="GO" id="GO:0003676">
    <property type="term" value="F:nucleic acid binding"/>
    <property type="evidence" value="ECO:0007669"/>
    <property type="project" value="InterPro"/>
</dbReference>
<dbReference type="InterPro" id="IPR002156">
    <property type="entry name" value="RNaseH_domain"/>
</dbReference>
<dbReference type="Proteomes" id="UP000593575">
    <property type="component" value="Unassembled WGS sequence"/>
</dbReference>
<dbReference type="InterPro" id="IPR052929">
    <property type="entry name" value="RNase_H-like_EbsB-rel"/>
</dbReference>
<dbReference type="Gene3D" id="3.30.420.10">
    <property type="entry name" value="Ribonuclease H-like superfamily/Ribonuclease H"/>
    <property type="match status" value="1"/>
</dbReference>
<dbReference type="InterPro" id="IPR036397">
    <property type="entry name" value="RNaseH_sf"/>
</dbReference>
<proteinExistence type="predicted"/>
<sequence>MSSSDHCRLFCCAIWRIWTHKNLVLHEGSQIKGKEIADWITRYIGEIDNLEDKKFTRYVNEEWCPPLGSDVKVNFDVAYNQSLARSGSGVVVCKSRGEILVSKHTLQKEIVSPFAAEGYACLQGRLFWDIQRLKRSFHSIKFKHIPRSANTLAHSLATDCLKNGRESYLIGSVPIVVDDRLWGRRRRESDSQKRK</sequence>
<name>A0A7J9KEF1_9ROSI</name>
<protein>
    <recommendedName>
        <fullName evidence="1">RNase H type-1 domain-containing protein</fullName>
    </recommendedName>
</protein>
<gene>
    <name evidence="2" type="ORF">Goarm_022546</name>
</gene>
<accession>A0A7J9KEF1</accession>
<comment type="caution">
    <text evidence="2">The sequence shown here is derived from an EMBL/GenBank/DDBJ whole genome shotgun (WGS) entry which is preliminary data.</text>
</comment>
<dbReference type="GO" id="GO:0004523">
    <property type="term" value="F:RNA-DNA hybrid ribonuclease activity"/>
    <property type="evidence" value="ECO:0007669"/>
    <property type="project" value="InterPro"/>
</dbReference>
<dbReference type="PANTHER" id="PTHR47074:SF61">
    <property type="entry name" value="RNASE H TYPE-1 DOMAIN-CONTAINING PROTEIN"/>
    <property type="match status" value="1"/>
</dbReference>
<reference evidence="2 3" key="1">
    <citation type="journal article" date="2019" name="Genome Biol. Evol.">
        <title>Insights into the evolution of the New World diploid cottons (Gossypium, subgenus Houzingenia) based on genome sequencing.</title>
        <authorList>
            <person name="Grover C.E."/>
            <person name="Arick M.A. 2nd"/>
            <person name="Thrash A."/>
            <person name="Conover J.L."/>
            <person name="Sanders W.S."/>
            <person name="Peterson D.G."/>
            <person name="Frelichowski J.E."/>
            <person name="Scheffler J.A."/>
            <person name="Scheffler B.E."/>
            <person name="Wendel J.F."/>
        </authorList>
    </citation>
    <scope>NUCLEOTIDE SEQUENCE [LARGE SCALE GENOMIC DNA]</scope>
    <source>
        <strain evidence="2">6</strain>
        <tissue evidence="2">Leaf</tissue>
    </source>
</reference>